<feature type="non-terminal residue" evidence="2">
    <location>
        <position position="1"/>
    </location>
</feature>
<gene>
    <name evidence="2" type="ORF">AVDCRST_MAG18-4469</name>
</gene>
<name>A0A6J4VTT9_9BACT</name>
<evidence type="ECO:0000313" key="2">
    <source>
        <dbReference type="EMBL" id="CAA9588853.1"/>
    </source>
</evidence>
<dbReference type="EMBL" id="CADCWN010000360">
    <property type="protein sequence ID" value="CAA9588853.1"/>
    <property type="molecule type" value="Genomic_DNA"/>
</dbReference>
<dbReference type="AlphaFoldDB" id="A0A6J4VTT9"/>
<organism evidence="2">
    <name type="scientific">uncultured Thermomicrobiales bacterium</name>
    <dbReference type="NCBI Taxonomy" id="1645740"/>
    <lineage>
        <taxon>Bacteria</taxon>
        <taxon>Pseudomonadati</taxon>
        <taxon>Thermomicrobiota</taxon>
        <taxon>Thermomicrobia</taxon>
        <taxon>Thermomicrobiales</taxon>
        <taxon>environmental samples</taxon>
    </lineage>
</organism>
<feature type="region of interest" description="Disordered" evidence="1">
    <location>
        <begin position="1"/>
        <end position="34"/>
    </location>
</feature>
<protein>
    <submittedName>
        <fullName evidence="2">Uncharacterized protein</fullName>
    </submittedName>
</protein>
<proteinExistence type="predicted"/>
<evidence type="ECO:0000256" key="1">
    <source>
        <dbReference type="SAM" id="MobiDB-lite"/>
    </source>
</evidence>
<sequence length="34" mass="3331">PASASNCAKTSSPTSRTARTGSTPPVGPMARSPT</sequence>
<feature type="compositionally biased region" description="Polar residues" evidence="1">
    <location>
        <begin position="1"/>
        <end position="23"/>
    </location>
</feature>
<reference evidence="2" key="1">
    <citation type="submission" date="2020-02" db="EMBL/GenBank/DDBJ databases">
        <authorList>
            <person name="Meier V. D."/>
        </authorList>
    </citation>
    <scope>NUCLEOTIDE SEQUENCE</scope>
    <source>
        <strain evidence="2">AVDCRST_MAG18</strain>
    </source>
</reference>
<accession>A0A6J4VTT9</accession>
<feature type="non-terminal residue" evidence="2">
    <location>
        <position position="34"/>
    </location>
</feature>